<feature type="transmembrane region" description="Helical" evidence="1">
    <location>
        <begin position="35"/>
        <end position="57"/>
    </location>
</feature>
<name>A0A550HX36_9FLAO</name>
<dbReference type="Pfam" id="PF10825">
    <property type="entry name" value="DUF2752"/>
    <property type="match status" value="1"/>
</dbReference>
<comment type="caution">
    <text evidence="2">The sequence shown here is derived from an EMBL/GenBank/DDBJ whole genome shotgun (WGS) entry which is preliminary data.</text>
</comment>
<evidence type="ECO:0000256" key="1">
    <source>
        <dbReference type="SAM" id="Phobius"/>
    </source>
</evidence>
<accession>A0A550HX36</accession>
<evidence type="ECO:0000313" key="3">
    <source>
        <dbReference type="Proteomes" id="UP000315131"/>
    </source>
</evidence>
<keyword evidence="1" id="KW-0472">Membrane</keyword>
<proteinExistence type="predicted"/>
<feature type="transmembrane region" description="Helical" evidence="1">
    <location>
        <begin position="69"/>
        <end position="89"/>
    </location>
</feature>
<sequence length="90" mass="10259">MLPCMNKALFGVDCTGCGAQRAVILLFKGEFSQAFYMYPAIYSIVILLIFLVFNLFYKFKSDYNIKMGLIIFNGVLIAGAYIFKMIQIFN</sequence>
<dbReference type="EMBL" id="VHSF01000005">
    <property type="protein sequence ID" value="TRO63317.1"/>
    <property type="molecule type" value="Genomic_DNA"/>
</dbReference>
<reference evidence="2 3" key="1">
    <citation type="submission" date="2019-06" db="EMBL/GenBank/DDBJ databases">
        <title>Gramella sabulilitoris sp. nov., isolated from a marine sand.</title>
        <authorList>
            <person name="Yoon J.-H."/>
        </authorList>
    </citation>
    <scope>NUCLEOTIDE SEQUENCE [LARGE SCALE GENOMIC DNA]</scope>
    <source>
        <strain evidence="2 3">HSMS-1</strain>
    </source>
</reference>
<dbReference type="AlphaFoldDB" id="A0A550HX36"/>
<keyword evidence="1" id="KW-1133">Transmembrane helix</keyword>
<dbReference type="OrthoDB" id="9815897at2"/>
<dbReference type="Proteomes" id="UP000315131">
    <property type="component" value="Unassembled WGS sequence"/>
</dbReference>
<keyword evidence="1" id="KW-0812">Transmembrane</keyword>
<dbReference type="InterPro" id="IPR021215">
    <property type="entry name" value="DUF2752"/>
</dbReference>
<evidence type="ECO:0000313" key="2">
    <source>
        <dbReference type="EMBL" id="TRO63317.1"/>
    </source>
</evidence>
<gene>
    <name evidence="2" type="ORF">FGM01_14280</name>
</gene>
<protein>
    <submittedName>
        <fullName evidence="2">DUF2752 domain-containing protein</fullName>
    </submittedName>
</protein>
<organism evidence="2 3">
    <name type="scientific">Christiangramia sabulilitoris</name>
    <dbReference type="NCBI Taxonomy" id="2583991"/>
    <lineage>
        <taxon>Bacteria</taxon>
        <taxon>Pseudomonadati</taxon>
        <taxon>Bacteroidota</taxon>
        <taxon>Flavobacteriia</taxon>
        <taxon>Flavobacteriales</taxon>
        <taxon>Flavobacteriaceae</taxon>
        <taxon>Christiangramia</taxon>
    </lineage>
</organism>
<keyword evidence="3" id="KW-1185">Reference proteome</keyword>